<dbReference type="Pfam" id="PF04773">
    <property type="entry name" value="FecR"/>
    <property type="match status" value="1"/>
</dbReference>
<evidence type="ECO:0000256" key="1">
    <source>
        <dbReference type="ARBA" id="ARBA00022729"/>
    </source>
</evidence>
<dbReference type="Gene3D" id="2.60.120.200">
    <property type="match status" value="1"/>
</dbReference>
<dbReference type="AlphaFoldDB" id="A0A7M2X3Q1"/>
<name>A0A7M2X3Q1_9BACT</name>
<dbReference type="Gene3D" id="2.60.120.1440">
    <property type="match status" value="1"/>
</dbReference>
<evidence type="ECO:0000313" key="6">
    <source>
        <dbReference type="Proteomes" id="UP000593765"/>
    </source>
</evidence>
<protein>
    <submittedName>
        <fullName evidence="5">FecR domain-containing protein</fullName>
    </submittedName>
</protein>
<dbReference type="SMART" id="SM00560">
    <property type="entry name" value="LamGL"/>
    <property type="match status" value="1"/>
</dbReference>
<dbReference type="SUPFAM" id="SSF49899">
    <property type="entry name" value="Concanavalin A-like lectins/glucanases"/>
    <property type="match status" value="1"/>
</dbReference>
<dbReference type="Proteomes" id="UP000593765">
    <property type="component" value="Chromosome"/>
</dbReference>
<keyword evidence="3" id="KW-0472">Membrane</keyword>
<keyword evidence="3" id="KW-0812">Transmembrane</keyword>
<dbReference type="InterPro" id="IPR006558">
    <property type="entry name" value="LamG-like"/>
</dbReference>
<dbReference type="InterPro" id="IPR013320">
    <property type="entry name" value="ConA-like_dom_sf"/>
</dbReference>
<keyword evidence="1" id="KW-0732">Signal</keyword>
<keyword evidence="2" id="KW-1015">Disulfide bond</keyword>
<organism evidence="5 6">
    <name type="scientific">Humisphaera borealis</name>
    <dbReference type="NCBI Taxonomy" id="2807512"/>
    <lineage>
        <taxon>Bacteria</taxon>
        <taxon>Pseudomonadati</taxon>
        <taxon>Planctomycetota</taxon>
        <taxon>Phycisphaerae</taxon>
        <taxon>Tepidisphaerales</taxon>
        <taxon>Tepidisphaeraceae</taxon>
        <taxon>Humisphaera</taxon>
    </lineage>
</organism>
<evidence type="ECO:0000313" key="5">
    <source>
        <dbReference type="EMBL" id="QOV92062.1"/>
    </source>
</evidence>
<feature type="transmembrane region" description="Helical" evidence="3">
    <location>
        <begin position="97"/>
        <end position="115"/>
    </location>
</feature>
<dbReference type="InterPro" id="IPR012373">
    <property type="entry name" value="Ferrdict_sens_TM"/>
</dbReference>
<keyword evidence="3" id="KW-1133">Transmembrane helix</keyword>
<dbReference type="EMBL" id="CP063458">
    <property type="protein sequence ID" value="QOV92062.1"/>
    <property type="molecule type" value="Genomic_DNA"/>
</dbReference>
<dbReference type="PANTHER" id="PTHR30273:SF2">
    <property type="entry name" value="PROTEIN FECR"/>
    <property type="match status" value="1"/>
</dbReference>
<evidence type="ECO:0000259" key="4">
    <source>
        <dbReference type="SMART" id="SM00560"/>
    </source>
</evidence>
<gene>
    <name evidence="5" type="ORF">IPV69_12195</name>
</gene>
<keyword evidence="6" id="KW-1185">Reference proteome</keyword>
<dbReference type="InterPro" id="IPR006860">
    <property type="entry name" value="FecR"/>
</dbReference>
<dbReference type="GO" id="GO:0016989">
    <property type="term" value="F:sigma factor antagonist activity"/>
    <property type="evidence" value="ECO:0007669"/>
    <property type="project" value="TreeGrafter"/>
</dbReference>
<proteinExistence type="predicted"/>
<dbReference type="KEGG" id="hbs:IPV69_12195"/>
<dbReference type="PANTHER" id="PTHR30273">
    <property type="entry name" value="PERIPLASMIC SIGNAL SENSOR AND SIGMA FACTOR ACTIVATOR FECR-RELATED"/>
    <property type="match status" value="1"/>
</dbReference>
<evidence type="ECO:0000256" key="2">
    <source>
        <dbReference type="ARBA" id="ARBA00023157"/>
    </source>
</evidence>
<accession>A0A7M2X3Q1</accession>
<reference evidence="5 6" key="1">
    <citation type="submission" date="2020-10" db="EMBL/GenBank/DDBJ databases">
        <title>Wide distribution of Phycisphaera-like planctomycetes from WD2101 soil group in peatlands and genome analysis of the first cultivated representative.</title>
        <authorList>
            <person name="Dedysh S.N."/>
            <person name="Beletsky A.V."/>
            <person name="Ivanova A."/>
            <person name="Kulichevskaya I.S."/>
            <person name="Suzina N.E."/>
            <person name="Philippov D.A."/>
            <person name="Rakitin A.L."/>
            <person name="Mardanov A.V."/>
            <person name="Ravin N.V."/>
        </authorList>
    </citation>
    <scope>NUCLEOTIDE SEQUENCE [LARGE SCALE GENOMIC DNA]</scope>
    <source>
        <strain evidence="5 6">M1803</strain>
    </source>
</reference>
<sequence>MDDRDDLDLLIEQYLSGKLTDAEAAALLSRLDRDPSAGHRLLDQLHLDTMLHEVADTPSHAVVPEPSPADHGMGVLPLLNHGRDDRATVYRRPLHRWVAVAASLLVVIGVTWWAIRTPSRSNQAALPSNPATQPAEAITASIAVLTRTVDARWRVEHEATEQGSAPAAPPRVGTALEPGWLRLDAGLAQIEFFNGAQVVLEGPAELQLVSASEAFCLSGKLRAEVPMQARGFRITTPQINVVDRGTSFGVEVSQASANVHVFKGLVELHDRQETSSVPPAAVTPAMRDLTAGQAASVDQAGSIRRLAADATAFATPDDIDRRLNESHRRWLVRWQDASVFANADPSLLVRFDFENAGQADRILTNVAAGAMTDAAIVGCGWSEGRWPGKGALEYRGVGDRVRIELPGELQSITFAAWVRVHGLDRSFNSLFMSDAFGPGSTHWQILRDGRVRLGIGSGKPQDTDSPLVFTPERLGQWIHLAVVYDADAKQITHYVDGRAVSRSSIQPRKLTIGRAELGNWNPATRADGAAIRHFSGRIDEFSAYARALADEEIAAMYAVGAGLTETASP</sequence>
<evidence type="ECO:0000256" key="3">
    <source>
        <dbReference type="SAM" id="Phobius"/>
    </source>
</evidence>
<feature type="domain" description="LamG-like jellyroll fold" evidence="4">
    <location>
        <begin position="410"/>
        <end position="551"/>
    </location>
</feature>
<dbReference type="Pfam" id="PF13385">
    <property type="entry name" value="Laminin_G_3"/>
    <property type="match status" value="1"/>
</dbReference>
<dbReference type="RefSeq" id="WP_206295391.1">
    <property type="nucleotide sequence ID" value="NZ_CP063458.1"/>
</dbReference>